<feature type="domain" description="AAA-ATPase-like" evidence="2">
    <location>
        <begin position="19"/>
        <end position="214"/>
    </location>
</feature>
<dbReference type="Proteomes" id="UP000005546">
    <property type="component" value="Unassembled WGS sequence"/>
</dbReference>
<gene>
    <name evidence="3" type="ORF">HMPREF9442_02539</name>
</gene>
<accession>F3QWF7</accession>
<dbReference type="AlphaFoldDB" id="F3QWF7"/>
<keyword evidence="1" id="KW-0175">Coiled coil</keyword>
<dbReference type="HOGENOM" id="CLU_021114_0_1_10"/>
<dbReference type="EMBL" id="AFBR01000072">
    <property type="protein sequence ID" value="EGG52039.1"/>
    <property type="molecule type" value="Genomic_DNA"/>
</dbReference>
<evidence type="ECO:0000313" key="3">
    <source>
        <dbReference type="EMBL" id="EGG52039.1"/>
    </source>
</evidence>
<dbReference type="PANTHER" id="PTHR34825:SF1">
    <property type="entry name" value="AAA-ATPASE-LIKE DOMAIN-CONTAINING PROTEIN"/>
    <property type="match status" value="1"/>
</dbReference>
<evidence type="ECO:0000259" key="2">
    <source>
        <dbReference type="Pfam" id="PF09820"/>
    </source>
</evidence>
<sequence length="529" mass="61813">MAVIFVEESFKQVVKMRFPIGIQSFEKLIKAGYLYVDKTELIYKMVDTGNYYFLSRPRRFGKSLLVSTIEAYFKGKKELFKGLAMERLETDWTECPVFHLDLNTGKYESVQSLLDTLNEALTAWEQEYGAVEAERNVGLRFKGVVQRAYEKTGHRVAILVDEYDKPLLQNIGNNELQEELRGILRLFYSVLKTQDRYIKFGLLTGVSKFSKLSVSSDLNNLEDISLNRNWASLCGITEEELHSGLKPAVEEMAESNGLTYEETLDRLKEMYDGYHFDRDSIGVYNPFSLLNALKNKQFNDYWFETGTPSFLVEILKRTNYELNHLAYEEQTSDMLNSIDSVHRNPVPLLYQSGYLTIKGYDERFRMYKLGFPNQEVENGFVRYLLPYYAPKERGESEFFIQKFIQEVERGDAEAFMERLQTMFADNSYQVMGKMELYFQNTMYVIFKMMGFYTEVERTIHRGRIDIVIKTSDYIYVMEIKLDGSADEALRQIHEKGYAEPYRKDGRKVFLVGVNFSSDTKGVEEWKVEE</sequence>
<dbReference type="Pfam" id="PF09820">
    <property type="entry name" value="AAA-ATPase_like"/>
    <property type="match status" value="1"/>
</dbReference>
<name>F3QWF7_9BACT</name>
<keyword evidence="4" id="KW-1185">Reference proteome</keyword>
<evidence type="ECO:0000313" key="4">
    <source>
        <dbReference type="Proteomes" id="UP000005546"/>
    </source>
</evidence>
<dbReference type="Pfam" id="PF08011">
    <property type="entry name" value="PDDEXK_9"/>
    <property type="match status" value="1"/>
</dbReference>
<comment type="caution">
    <text evidence="3">The sequence shown here is derived from an EMBL/GenBank/DDBJ whole genome shotgun (WGS) entry which is preliminary data.</text>
</comment>
<dbReference type="PANTHER" id="PTHR34825">
    <property type="entry name" value="CONSERVED PROTEIN, WITH A WEAK D-GALACTARATE DEHYDRATASE/ALTRONATE HYDROLASE DOMAIN"/>
    <property type="match status" value="1"/>
</dbReference>
<protein>
    <recommendedName>
        <fullName evidence="2">AAA-ATPase-like domain-containing protein</fullName>
    </recommendedName>
</protein>
<dbReference type="InterPro" id="IPR012547">
    <property type="entry name" value="PDDEXK_9"/>
</dbReference>
<reference evidence="3 4" key="1">
    <citation type="submission" date="2011-02" db="EMBL/GenBank/DDBJ databases">
        <authorList>
            <person name="Weinstock G."/>
            <person name="Sodergren E."/>
            <person name="Clifton S."/>
            <person name="Fulton L."/>
            <person name="Fulton B."/>
            <person name="Courtney L."/>
            <person name="Fronick C."/>
            <person name="Harrison M."/>
            <person name="Strong C."/>
            <person name="Farmer C."/>
            <person name="Delahaunty K."/>
            <person name="Markovic C."/>
            <person name="Hall O."/>
            <person name="Minx P."/>
            <person name="Tomlinson C."/>
            <person name="Mitreva M."/>
            <person name="Hou S."/>
            <person name="Chen J."/>
            <person name="Wollam A."/>
            <person name="Pepin K.H."/>
            <person name="Johnson M."/>
            <person name="Bhonagiri V."/>
            <person name="Zhang X."/>
            <person name="Suruliraj S."/>
            <person name="Warren W."/>
            <person name="Chinwalla A."/>
            <person name="Mardis E.R."/>
            <person name="Wilson R.K."/>
        </authorList>
    </citation>
    <scope>NUCLEOTIDE SEQUENCE [LARGE SCALE GENOMIC DNA]</scope>
    <source>
        <strain evidence="3 4">YIT 11841</strain>
    </source>
</reference>
<dbReference type="eggNOG" id="COG1672">
    <property type="taxonomic scope" value="Bacteria"/>
</dbReference>
<proteinExistence type="predicted"/>
<dbReference type="STRING" id="762982.HMPREF9442_02539"/>
<evidence type="ECO:0000256" key="1">
    <source>
        <dbReference type="SAM" id="Coils"/>
    </source>
</evidence>
<organism evidence="3 4">
    <name type="scientific">Paraprevotella xylaniphila YIT 11841</name>
    <dbReference type="NCBI Taxonomy" id="762982"/>
    <lineage>
        <taxon>Bacteria</taxon>
        <taxon>Pseudomonadati</taxon>
        <taxon>Bacteroidota</taxon>
        <taxon>Bacteroidia</taxon>
        <taxon>Bacteroidales</taxon>
        <taxon>Prevotellaceae</taxon>
        <taxon>Paraprevotella</taxon>
    </lineage>
</organism>
<feature type="coiled-coil region" evidence="1">
    <location>
        <begin position="107"/>
        <end position="134"/>
    </location>
</feature>
<dbReference type="InterPro" id="IPR018631">
    <property type="entry name" value="AAA-ATPase-like_dom"/>
</dbReference>